<sequence length="112" mass="12941">MKKNNGFTLVEVIISASILMTVVTTMFPLLHIITTEKIILSDRRTIVDRLHDEMQPFLLVSKKTPYETVKNINQKLVTFTFVLDRNYLKGCVVWENAKKKKESHCLYGVPKS</sequence>
<reference evidence="4 5" key="1">
    <citation type="submission" date="2016-11" db="EMBL/GenBank/DDBJ databases">
        <title>Complete genome sequencing of Virgibacillus halodenitrificans PDB-F2.</title>
        <authorList>
            <person name="Sun Z."/>
            <person name="Zhou Y."/>
            <person name="Li H."/>
        </authorList>
    </citation>
    <scope>NUCLEOTIDE SEQUENCE [LARGE SCALE GENOMIC DNA]</scope>
    <source>
        <strain evidence="4 5">PDB-F2</strain>
    </source>
</reference>
<accession>A0AAC9NKQ4</accession>
<keyword evidence="3" id="KW-0472">Membrane</keyword>
<dbReference type="GeneID" id="71514494"/>
<evidence type="ECO:0000256" key="3">
    <source>
        <dbReference type="SAM" id="Phobius"/>
    </source>
</evidence>
<proteinExistence type="predicted"/>
<comment type="subcellular location">
    <subcellularLocation>
        <location evidence="1">Cell surface</location>
    </subcellularLocation>
</comment>
<name>A0AAC9NKQ4_VIRHA</name>
<gene>
    <name evidence="4" type="ORF">BME96_08815</name>
</gene>
<keyword evidence="2" id="KW-0178">Competence</keyword>
<organism evidence="4 5">
    <name type="scientific">Virgibacillus halodenitrificans</name>
    <name type="common">Bacillus halodenitrificans</name>
    <dbReference type="NCBI Taxonomy" id="1482"/>
    <lineage>
        <taxon>Bacteria</taxon>
        <taxon>Bacillati</taxon>
        <taxon>Bacillota</taxon>
        <taxon>Bacilli</taxon>
        <taxon>Bacillales</taxon>
        <taxon>Bacillaceae</taxon>
        <taxon>Virgibacillus</taxon>
    </lineage>
</organism>
<protein>
    <recommendedName>
        <fullName evidence="6">Prepilin-type N-terminal cleavage/methylation domain-containing protein</fullName>
    </recommendedName>
</protein>
<dbReference type="GO" id="GO:0009986">
    <property type="term" value="C:cell surface"/>
    <property type="evidence" value="ECO:0007669"/>
    <property type="project" value="UniProtKB-SubCell"/>
</dbReference>
<keyword evidence="3" id="KW-0812">Transmembrane</keyword>
<evidence type="ECO:0008006" key="6">
    <source>
        <dbReference type="Google" id="ProtNLM"/>
    </source>
</evidence>
<dbReference type="EMBL" id="CP017962">
    <property type="protein sequence ID" value="APC48263.1"/>
    <property type="molecule type" value="Genomic_DNA"/>
</dbReference>
<dbReference type="Proteomes" id="UP000182945">
    <property type="component" value="Chromosome"/>
</dbReference>
<dbReference type="GO" id="GO:0030420">
    <property type="term" value="P:establishment of competence for transformation"/>
    <property type="evidence" value="ECO:0007669"/>
    <property type="project" value="UniProtKB-KW"/>
</dbReference>
<dbReference type="KEGG" id="vhl:BME96_08815"/>
<dbReference type="AlphaFoldDB" id="A0AAC9NKQ4"/>
<evidence type="ECO:0000256" key="1">
    <source>
        <dbReference type="ARBA" id="ARBA00004241"/>
    </source>
</evidence>
<keyword evidence="3" id="KW-1133">Transmembrane helix</keyword>
<dbReference type="RefSeq" id="WP_071648888.1">
    <property type="nucleotide sequence ID" value="NZ_CP017962.1"/>
</dbReference>
<evidence type="ECO:0000313" key="4">
    <source>
        <dbReference type="EMBL" id="APC48263.1"/>
    </source>
</evidence>
<evidence type="ECO:0000256" key="2">
    <source>
        <dbReference type="ARBA" id="ARBA00023287"/>
    </source>
</evidence>
<evidence type="ECO:0000313" key="5">
    <source>
        <dbReference type="Proteomes" id="UP000182945"/>
    </source>
</evidence>
<dbReference type="InterPro" id="IPR012902">
    <property type="entry name" value="N_methyl_site"/>
</dbReference>
<dbReference type="Pfam" id="PF07963">
    <property type="entry name" value="N_methyl"/>
    <property type="match status" value="1"/>
</dbReference>
<feature type="transmembrane region" description="Helical" evidence="3">
    <location>
        <begin position="12"/>
        <end position="34"/>
    </location>
</feature>